<dbReference type="InterPro" id="IPR052526">
    <property type="entry name" value="HTH-type_Bedaq_tolerance"/>
</dbReference>
<gene>
    <name evidence="2" type="ORF">ABCQ75_04225</name>
</gene>
<protein>
    <submittedName>
        <fullName evidence="2">MarR family transcriptional regulator</fullName>
    </submittedName>
</protein>
<dbReference type="Gene3D" id="1.10.10.10">
    <property type="entry name" value="Winged helix-like DNA-binding domain superfamily/Winged helix DNA-binding domain"/>
    <property type="match status" value="1"/>
</dbReference>
<dbReference type="PROSITE" id="PS50995">
    <property type="entry name" value="HTH_MARR_2"/>
    <property type="match status" value="1"/>
</dbReference>
<dbReference type="InterPro" id="IPR036390">
    <property type="entry name" value="WH_DNA-bd_sf"/>
</dbReference>
<reference evidence="2 3" key="1">
    <citation type="submission" date="2024-05" db="EMBL/GenBank/DDBJ databases">
        <title>Sinomonas sp. nov., isolated from a waste landfill.</title>
        <authorList>
            <person name="Zhao Y."/>
        </authorList>
    </citation>
    <scope>NUCLEOTIDE SEQUENCE [LARGE SCALE GENOMIC DNA]</scope>
    <source>
        <strain evidence="2 3">CCTCC AB2014300</strain>
    </source>
</reference>
<feature type="domain" description="HTH marR-type" evidence="1">
    <location>
        <begin position="1"/>
        <end position="121"/>
    </location>
</feature>
<dbReference type="SMART" id="SM00347">
    <property type="entry name" value="HTH_MARR"/>
    <property type="match status" value="1"/>
</dbReference>
<dbReference type="Pfam" id="PF01047">
    <property type="entry name" value="MarR"/>
    <property type="match status" value="1"/>
</dbReference>
<evidence type="ECO:0000313" key="2">
    <source>
        <dbReference type="EMBL" id="MEN2743743.1"/>
    </source>
</evidence>
<evidence type="ECO:0000259" key="1">
    <source>
        <dbReference type="PROSITE" id="PS50995"/>
    </source>
</evidence>
<keyword evidence="3" id="KW-1185">Reference proteome</keyword>
<dbReference type="EMBL" id="JBDFRB010000003">
    <property type="protein sequence ID" value="MEN2743743.1"/>
    <property type="molecule type" value="Genomic_DNA"/>
</dbReference>
<organism evidence="2 3">
    <name type="scientific">Sinomonas halotolerans</name>
    <dbReference type="NCBI Taxonomy" id="1644133"/>
    <lineage>
        <taxon>Bacteria</taxon>
        <taxon>Bacillati</taxon>
        <taxon>Actinomycetota</taxon>
        <taxon>Actinomycetes</taxon>
        <taxon>Micrococcales</taxon>
        <taxon>Micrococcaceae</taxon>
        <taxon>Sinomonas</taxon>
    </lineage>
</organism>
<evidence type="ECO:0000313" key="3">
    <source>
        <dbReference type="Proteomes" id="UP001422074"/>
    </source>
</evidence>
<sequence length="125" mass="13600">MRTSRVLRTQASSDAVTPGQTTVLALLNKRGPLTMRELADAEHVQAPSMTRTVNALAAQALVTRAEHPSDGRQVVVVITDAGRALLEDTRRMRAAWLAERLEGLPPADRAALHRAAELLLEMTAR</sequence>
<dbReference type="RefSeq" id="WP_345883278.1">
    <property type="nucleotide sequence ID" value="NZ_JBDFRB010000003.1"/>
</dbReference>
<dbReference type="PANTHER" id="PTHR39515:SF2">
    <property type="entry name" value="HTH-TYPE TRANSCRIPTIONAL REGULATOR RV0880"/>
    <property type="match status" value="1"/>
</dbReference>
<dbReference type="PANTHER" id="PTHR39515">
    <property type="entry name" value="CONSERVED PROTEIN"/>
    <property type="match status" value="1"/>
</dbReference>
<proteinExistence type="predicted"/>
<dbReference type="Proteomes" id="UP001422074">
    <property type="component" value="Unassembled WGS sequence"/>
</dbReference>
<dbReference type="InterPro" id="IPR000835">
    <property type="entry name" value="HTH_MarR-typ"/>
</dbReference>
<dbReference type="InterPro" id="IPR036388">
    <property type="entry name" value="WH-like_DNA-bd_sf"/>
</dbReference>
<accession>A0ABU9X0V4</accession>
<name>A0ABU9X0V4_9MICC</name>
<comment type="caution">
    <text evidence="2">The sequence shown here is derived from an EMBL/GenBank/DDBJ whole genome shotgun (WGS) entry which is preliminary data.</text>
</comment>
<dbReference type="SUPFAM" id="SSF46785">
    <property type="entry name" value="Winged helix' DNA-binding domain"/>
    <property type="match status" value="1"/>
</dbReference>